<protein>
    <submittedName>
        <fullName evidence="3">Carbonic anhydrase-related protein 11</fullName>
    </submittedName>
</protein>
<dbReference type="PROSITE" id="PS51144">
    <property type="entry name" value="ALPHA_CA_2"/>
    <property type="match status" value="1"/>
</dbReference>
<dbReference type="PANTHER" id="PTHR18952:SF208">
    <property type="entry name" value="CARBONIC ANHYDRASE XA-RELATED"/>
    <property type="match status" value="1"/>
</dbReference>
<accession>A0ABQ7S7B5</accession>
<sequence length="436" mass="47860">PDYWALNPRWKTCDIGRRQSPVDIRLDRLLFDPNLNSLQLSAQEATGASTAAVATQSVGGFLVNSGRGLEYYLDNAHNRRHLAANGITLPNSVNITGDSSVFDSMGPSIDTSIIEPRIQLSNGPLAYEYTLNHIELHARSTMSQSKCGYSTVGNRNRKHNNLRNDKDRARLISSSSEHTVDGHTFDAEIQLHFFNSRLYDNYTHAELSPHGLASLATFVLERDTSGSSTAPTVAIERSFARGNLSAAAIGLTPKPQGFDDLTNYDNDEPEITATVTSTANDIEMSSPLGAIFFKHARQVLDRGQSVRVDLNFRSQVSTLATSLDEYVVYDGSLTRPPCTENVVWLIMNRPLVLPAGTMDHVQSTLLSEEMNNVRCVSQQDIKASSSSYQSTSNKNVAFRTNIDFNNAARESAKLPVCKPGTGIEATTELKSQTELN</sequence>
<dbReference type="Pfam" id="PF00194">
    <property type="entry name" value="Carb_anhydrase"/>
    <property type="match status" value="2"/>
</dbReference>
<keyword evidence="4" id="KW-1185">Reference proteome</keyword>
<dbReference type="InterPro" id="IPR001148">
    <property type="entry name" value="CA_dom"/>
</dbReference>
<name>A0ABQ7S7B5_9ACAR</name>
<dbReference type="InterPro" id="IPR023561">
    <property type="entry name" value="Carbonic_anhydrase_a-class"/>
</dbReference>
<feature type="domain" description="Alpha-carbonic anhydrase" evidence="2">
    <location>
        <begin position="1"/>
        <end position="400"/>
    </location>
</feature>
<reference evidence="3 4" key="1">
    <citation type="submission" date="2020-10" db="EMBL/GenBank/DDBJ databases">
        <authorList>
            <person name="Klimov P.B."/>
            <person name="Dyachkov S.M."/>
            <person name="Chetverikov P.E."/>
        </authorList>
    </citation>
    <scope>NUCLEOTIDE SEQUENCE [LARGE SCALE GENOMIC DNA]</scope>
    <source>
        <strain evidence="3">BMOC 18-1129-001#AD2665</strain>
        <tissue evidence="3">Entire mites</tissue>
    </source>
</reference>
<dbReference type="Proteomes" id="UP000825002">
    <property type="component" value="Unassembled WGS sequence"/>
</dbReference>
<dbReference type="SUPFAM" id="SSF51069">
    <property type="entry name" value="Carbonic anhydrase"/>
    <property type="match status" value="1"/>
</dbReference>
<gene>
    <name evidence="3" type="primary">Ca11</name>
    <name evidence="3" type="ORF">GZH46_02194</name>
</gene>
<dbReference type="Gene3D" id="3.10.200.10">
    <property type="entry name" value="Alpha carbonic anhydrase"/>
    <property type="match status" value="1"/>
</dbReference>
<comment type="caution">
    <text evidence="3">The sequence shown here is derived from an EMBL/GenBank/DDBJ whole genome shotgun (WGS) entry which is preliminary data.</text>
</comment>
<organism evidence="3 4">
    <name type="scientific">Fragariocoptes setiger</name>
    <dbReference type="NCBI Taxonomy" id="1670756"/>
    <lineage>
        <taxon>Eukaryota</taxon>
        <taxon>Metazoa</taxon>
        <taxon>Ecdysozoa</taxon>
        <taxon>Arthropoda</taxon>
        <taxon>Chelicerata</taxon>
        <taxon>Arachnida</taxon>
        <taxon>Acari</taxon>
        <taxon>Acariformes</taxon>
        <taxon>Trombidiformes</taxon>
        <taxon>Prostigmata</taxon>
        <taxon>Eupodina</taxon>
        <taxon>Eriophyoidea</taxon>
        <taxon>Phytoptidae</taxon>
        <taxon>Fragariocoptes</taxon>
    </lineage>
</organism>
<dbReference type="SMART" id="SM01057">
    <property type="entry name" value="Carb_anhydrase"/>
    <property type="match status" value="1"/>
</dbReference>
<evidence type="ECO:0000313" key="3">
    <source>
        <dbReference type="EMBL" id="KAG9509296.1"/>
    </source>
</evidence>
<comment type="similarity">
    <text evidence="1">Belongs to the alpha-carbonic anhydrase family.</text>
</comment>
<dbReference type="PANTHER" id="PTHR18952">
    <property type="entry name" value="CARBONIC ANHYDRASE"/>
    <property type="match status" value="1"/>
</dbReference>
<proteinExistence type="inferred from homology"/>
<feature type="non-terminal residue" evidence="3">
    <location>
        <position position="1"/>
    </location>
</feature>
<evidence type="ECO:0000256" key="1">
    <source>
        <dbReference type="ARBA" id="ARBA00010718"/>
    </source>
</evidence>
<dbReference type="InterPro" id="IPR036398">
    <property type="entry name" value="CA_dom_sf"/>
</dbReference>
<feature type="non-terminal residue" evidence="3">
    <location>
        <position position="436"/>
    </location>
</feature>
<dbReference type="EMBL" id="JAIFTH010000557">
    <property type="protein sequence ID" value="KAG9509296.1"/>
    <property type="molecule type" value="Genomic_DNA"/>
</dbReference>
<evidence type="ECO:0000313" key="4">
    <source>
        <dbReference type="Proteomes" id="UP000825002"/>
    </source>
</evidence>
<evidence type="ECO:0000259" key="2">
    <source>
        <dbReference type="PROSITE" id="PS51144"/>
    </source>
</evidence>